<proteinExistence type="predicted"/>
<protein>
    <submittedName>
        <fullName evidence="2">Disease resistance protein</fullName>
    </submittedName>
</protein>
<gene>
    <name evidence="2" type="ORF">A2U01_0018230</name>
</gene>
<dbReference type="PANTHER" id="PTHR33463:SF198">
    <property type="entry name" value="RPP4C3"/>
    <property type="match status" value="1"/>
</dbReference>
<dbReference type="Gene3D" id="3.40.50.300">
    <property type="entry name" value="P-loop containing nucleotide triphosphate hydrolases"/>
    <property type="match status" value="1"/>
</dbReference>
<dbReference type="SUPFAM" id="SSF52540">
    <property type="entry name" value="P-loop containing nucleoside triphosphate hydrolases"/>
    <property type="match status" value="1"/>
</dbReference>
<dbReference type="InterPro" id="IPR027417">
    <property type="entry name" value="P-loop_NTPase"/>
</dbReference>
<organism evidence="2 3">
    <name type="scientific">Trifolium medium</name>
    <dbReference type="NCBI Taxonomy" id="97028"/>
    <lineage>
        <taxon>Eukaryota</taxon>
        <taxon>Viridiplantae</taxon>
        <taxon>Streptophyta</taxon>
        <taxon>Embryophyta</taxon>
        <taxon>Tracheophyta</taxon>
        <taxon>Spermatophyta</taxon>
        <taxon>Magnoliopsida</taxon>
        <taxon>eudicotyledons</taxon>
        <taxon>Gunneridae</taxon>
        <taxon>Pentapetalae</taxon>
        <taxon>rosids</taxon>
        <taxon>fabids</taxon>
        <taxon>Fabales</taxon>
        <taxon>Fabaceae</taxon>
        <taxon>Papilionoideae</taxon>
        <taxon>50 kb inversion clade</taxon>
        <taxon>NPAAA clade</taxon>
        <taxon>Hologalegina</taxon>
        <taxon>IRL clade</taxon>
        <taxon>Trifolieae</taxon>
        <taxon>Trifolium</taxon>
    </lineage>
</organism>
<feature type="non-terminal residue" evidence="2">
    <location>
        <position position="1"/>
    </location>
</feature>
<evidence type="ECO:0000256" key="1">
    <source>
        <dbReference type="ARBA" id="ARBA00022821"/>
    </source>
</evidence>
<dbReference type="PANTHER" id="PTHR33463">
    <property type="entry name" value="NB-ARC DOMAIN-CONTAINING PROTEIN-RELATED"/>
    <property type="match status" value="1"/>
</dbReference>
<dbReference type="AlphaFoldDB" id="A0A392NBL2"/>
<reference evidence="2 3" key="1">
    <citation type="journal article" date="2018" name="Front. Plant Sci.">
        <title>Red Clover (Trifolium pratense) and Zigzag Clover (T. medium) - A Picture of Genomic Similarities and Differences.</title>
        <authorList>
            <person name="Dluhosova J."/>
            <person name="Istvanek J."/>
            <person name="Nedelnik J."/>
            <person name="Repkova J."/>
        </authorList>
    </citation>
    <scope>NUCLEOTIDE SEQUENCE [LARGE SCALE GENOMIC DNA]</scope>
    <source>
        <strain evidence="3">cv. 10/8</strain>
        <tissue evidence="2">Leaf</tissue>
    </source>
</reference>
<dbReference type="EMBL" id="LXQA010034423">
    <property type="protein sequence ID" value="MCH97237.1"/>
    <property type="molecule type" value="Genomic_DNA"/>
</dbReference>
<comment type="caution">
    <text evidence="2">The sequence shown here is derived from an EMBL/GenBank/DDBJ whole genome shotgun (WGS) entry which is preliminary data.</text>
</comment>
<dbReference type="Proteomes" id="UP000265520">
    <property type="component" value="Unassembled WGS sequence"/>
</dbReference>
<keyword evidence="1" id="KW-0611">Plant defense</keyword>
<evidence type="ECO:0000313" key="3">
    <source>
        <dbReference type="Proteomes" id="UP000265520"/>
    </source>
</evidence>
<evidence type="ECO:0000313" key="2">
    <source>
        <dbReference type="EMBL" id="MCH97237.1"/>
    </source>
</evidence>
<sequence>SRKATKVTKDVVQVQGNGMFDRVGYLRALDGVASSSSTRGGENHQTRESLKEDIVKALTDLNSYNIGVYGLRGVGTTTLVEKVAQIALQHKLFDKVVITHVSENPDIKKI</sequence>
<keyword evidence="3" id="KW-1185">Reference proteome</keyword>
<dbReference type="InterPro" id="IPR050905">
    <property type="entry name" value="Plant_NBS-LRR"/>
</dbReference>
<accession>A0A392NBL2</accession>
<name>A0A392NBL2_9FABA</name>